<evidence type="ECO:0000313" key="1">
    <source>
        <dbReference type="EMBL" id="SFG48036.1"/>
    </source>
</evidence>
<protein>
    <recommendedName>
        <fullName evidence="3">MetA-pathway of phenol degradation</fullName>
    </recommendedName>
</protein>
<dbReference type="AlphaFoldDB" id="A0A1I2SD91"/>
<organism evidence="1 2">
    <name type="scientific">Algoriphagus hitonicola</name>
    <dbReference type="NCBI Taxonomy" id="435880"/>
    <lineage>
        <taxon>Bacteria</taxon>
        <taxon>Pseudomonadati</taxon>
        <taxon>Bacteroidota</taxon>
        <taxon>Cytophagia</taxon>
        <taxon>Cytophagales</taxon>
        <taxon>Cyclobacteriaceae</taxon>
        <taxon>Algoriphagus</taxon>
    </lineage>
</organism>
<keyword evidence="2" id="KW-1185">Reference proteome</keyword>
<accession>A0A1I2SD91</accession>
<sequence>MLFAQAPEPPIPIEIMPSSDQLYFQMVVKKQFAPTSQFNFFTVTTFTANYQNDMRKSSVLIPAQIQYEFGKKGFGVMAGGEMNSVIGFYPVFGPLHTYASKEFLAVTVATFYVNQEQDFKLFGLYEYKPVLSEKWTLYTRLQFIYNQSIREGDHNRSYLYLRAGLKKGPMIFGIGANLDQFGPDKQYRDSFGLFVRWELR</sequence>
<evidence type="ECO:0000313" key="2">
    <source>
        <dbReference type="Proteomes" id="UP000199642"/>
    </source>
</evidence>
<reference evidence="2" key="1">
    <citation type="submission" date="2016-10" db="EMBL/GenBank/DDBJ databases">
        <authorList>
            <person name="Varghese N."/>
            <person name="Submissions S."/>
        </authorList>
    </citation>
    <scope>NUCLEOTIDE SEQUENCE [LARGE SCALE GENOMIC DNA]</scope>
    <source>
        <strain evidence="2">DSM 19315</strain>
    </source>
</reference>
<dbReference type="Proteomes" id="UP000199642">
    <property type="component" value="Unassembled WGS sequence"/>
</dbReference>
<gene>
    <name evidence="1" type="ORF">SAMN04487988_104135</name>
</gene>
<evidence type="ECO:0008006" key="3">
    <source>
        <dbReference type="Google" id="ProtNLM"/>
    </source>
</evidence>
<proteinExistence type="predicted"/>
<name>A0A1I2SD91_9BACT</name>
<dbReference type="EMBL" id="FOPC01000004">
    <property type="protein sequence ID" value="SFG48036.1"/>
    <property type="molecule type" value="Genomic_DNA"/>
</dbReference>